<comment type="caution">
    <text evidence="2">The sequence shown here is derived from an EMBL/GenBank/DDBJ whole genome shotgun (WGS) entry which is preliminary data.</text>
</comment>
<keyword evidence="1" id="KW-0472">Membrane</keyword>
<feature type="transmembrane region" description="Helical" evidence="1">
    <location>
        <begin position="162"/>
        <end position="181"/>
    </location>
</feature>
<feature type="transmembrane region" description="Helical" evidence="1">
    <location>
        <begin position="537"/>
        <end position="560"/>
    </location>
</feature>
<feature type="transmembrane region" description="Helical" evidence="1">
    <location>
        <begin position="285"/>
        <end position="308"/>
    </location>
</feature>
<feature type="transmembrane region" description="Helical" evidence="1">
    <location>
        <begin position="259"/>
        <end position="278"/>
    </location>
</feature>
<feature type="transmembrane region" description="Helical" evidence="1">
    <location>
        <begin position="117"/>
        <end position="142"/>
    </location>
</feature>
<dbReference type="Proteomes" id="UP000053797">
    <property type="component" value="Unassembled WGS sequence"/>
</dbReference>
<dbReference type="AlphaFoldDB" id="A0A0V8GI32"/>
<proteinExistence type="predicted"/>
<feature type="transmembrane region" description="Helical" evidence="1">
    <location>
        <begin position="217"/>
        <end position="239"/>
    </location>
</feature>
<dbReference type="RefSeq" id="WP_058264568.1">
    <property type="nucleotide sequence ID" value="NZ_FMYN01000001.1"/>
</dbReference>
<feature type="transmembrane region" description="Helical" evidence="1">
    <location>
        <begin position="328"/>
        <end position="346"/>
    </location>
</feature>
<organism evidence="2 3">
    <name type="scientific">Exiguobacterium indicum</name>
    <dbReference type="NCBI Taxonomy" id="296995"/>
    <lineage>
        <taxon>Bacteria</taxon>
        <taxon>Bacillati</taxon>
        <taxon>Bacillota</taxon>
        <taxon>Bacilli</taxon>
        <taxon>Bacillales</taxon>
        <taxon>Bacillales Family XII. Incertae Sedis</taxon>
        <taxon>Exiguobacterium</taxon>
    </lineage>
</organism>
<sequence>MKYCSTCGQAHALHAQYCEVDGTPLDKQGRPIRFEQAAHFCVGCGTQMDGRSSYCPNCGHSRLVAATSEESLVDRLPGMHDIRQKLKSQDWNVNLPWKERGRAFLSRFDLSLGNPSLAIGSITGVIFFAAIIVFLFIMLGLLSDNPALEGVKTVQQNMGDDFSTFGMFFFLAFVALAGLQLTSSEDLKSRFLTEVTGNDTEYFSEIQKAVNQLDFHIFSGHFLLSLPGLFLLIGSAWLLERGGVIGIKATSWNERIERAVVFALTLSVITLVVGLFATDFGIFDLHLFAGMIRIFILSFAGVLLFQFIGQTNLDGSWQVGRIAATTLMSIYLFGVLLTSFGQLYYINQMDELDEVEFGESASLVLLSGASPFYAMSQAGQVDFKMTVLTEDFHLGAALYGEDRLSDLQRPVEEAGEASNLGRIQGIIYNQIENGEEPTLDPKVTRFDETVDAGLLTRFAQMADASTSFEEEQLVNSSVAPYGLIALILMFVIHVGIGFRWIRTLPGVAIYAGVFLVGGLLLAYFTQARLEIQWDNDLLAGIVVSTLTWWNAFMLFLFPFLGGLAGYGLSRFKDTKG</sequence>
<reference evidence="2 3" key="1">
    <citation type="journal article" date="2015" name="Int. J. Syst. Evol. Microbiol.">
        <title>Exiguobacterium enclense sp. nov., isolated from sediment.</title>
        <authorList>
            <person name="Dastager S.G."/>
            <person name="Mawlankar R."/>
            <person name="Sonalkar V.V."/>
            <person name="Thorat M.N."/>
            <person name="Mual P."/>
            <person name="Verma A."/>
            <person name="Krishnamurthi S."/>
            <person name="Tang S.K."/>
            <person name="Li W.J."/>
        </authorList>
    </citation>
    <scope>NUCLEOTIDE SEQUENCE [LARGE SCALE GENOMIC DNA]</scope>
    <source>
        <strain evidence="2 3">NIO-1109</strain>
    </source>
</reference>
<evidence type="ECO:0000313" key="2">
    <source>
        <dbReference type="EMBL" id="KSU49944.1"/>
    </source>
</evidence>
<evidence type="ECO:0000256" key="1">
    <source>
        <dbReference type="SAM" id="Phobius"/>
    </source>
</evidence>
<feature type="transmembrane region" description="Helical" evidence="1">
    <location>
        <begin position="478"/>
        <end position="501"/>
    </location>
</feature>
<protein>
    <submittedName>
        <fullName evidence="2">Uncharacterized protein</fullName>
    </submittedName>
</protein>
<name>A0A0V8GI32_9BACL</name>
<keyword evidence="1" id="KW-1133">Transmembrane helix</keyword>
<accession>A0A0V8GI32</accession>
<gene>
    <name evidence="2" type="ORF">AS033_00835</name>
</gene>
<keyword evidence="1" id="KW-0812">Transmembrane</keyword>
<dbReference type="EMBL" id="LNQL01000001">
    <property type="protein sequence ID" value="KSU49944.1"/>
    <property type="molecule type" value="Genomic_DNA"/>
</dbReference>
<feature type="transmembrane region" description="Helical" evidence="1">
    <location>
        <begin position="507"/>
        <end position="525"/>
    </location>
</feature>
<evidence type="ECO:0000313" key="3">
    <source>
        <dbReference type="Proteomes" id="UP000053797"/>
    </source>
</evidence>